<accession>A0A8R7U030</accession>
<keyword evidence="1" id="KW-0862">Zinc</keyword>
<dbReference type="GO" id="GO:0008270">
    <property type="term" value="F:zinc ion binding"/>
    <property type="evidence" value="ECO:0007669"/>
    <property type="project" value="UniProtKB-UniRule"/>
</dbReference>
<reference evidence="3" key="3">
    <citation type="submission" date="2022-06" db="UniProtKB">
        <authorList>
            <consortium name="EnsemblPlants"/>
        </authorList>
    </citation>
    <scope>IDENTIFICATION</scope>
</reference>
<dbReference type="PANTHER" id="PTHR31669">
    <property type="entry name" value="PROTEIN FAR1-RELATED SEQUENCE 10-RELATED"/>
    <property type="match status" value="1"/>
</dbReference>
<evidence type="ECO:0000313" key="3">
    <source>
        <dbReference type="EnsemblPlants" id="TuG1812G0300004825.01.T01"/>
    </source>
</evidence>
<dbReference type="AlphaFoldDB" id="A0A8R7U030"/>
<dbReference type="GO" id="GO:0006355">
    <property type="term" value="P:regulation of DNA-templated transcription"/>
    <property type="evidence" value="ECO:0007669"/>
    <property type="project" value="UniProtKB-UniRule"/>
</dbReference>
<dbReference type="EnsemblPlants" id="TuG1812G0300004825.01.T01">
    <property type="protein sequence ID" value="TuG1812G0300004825.01.T01"/>
    <property type="gene ID" value="TuG1812G0300004825.01"/>
</dbReference>
<comment type="subcellular location">
    <subcellularLocation>
        <location evidence="1">Nucleus</location>
    </subcellularLocation>
</comment>
<evidence type="ECO:0000313" key="4">
    <source>
        <dbReference type="Proteomes" id="UP000015106"/>
    </source>
</evidence>
<dbReference type="Pfam" id="PF10551">
    <property type="entry name" value="MULE"/>
    <property type="match status" value="1"/>
</dbReference>
<dbReference type="Proteomes" id="UP000015106">
    <property type="component" value="Chromosome 3"/>
</dbReference>
<dbReference type="GO" id="GO:0005634">
    <property type="term" value="C:nucleus"/>
    <property type="evidence" value="ECO:0007669"/>
    <property type="project" value="UniProtKB-SubCell"/>
</dbReference>
<organism evidence="3 4">
    <name type="scientific">Triticum urartu</name>
    <name type="common">Red wild einkorn</name>
    <name type="synonym">Crithodium urartu</name>
    <dbReference type="NCBI Taxonomy" id="4572"/>
    <lineage>
        <taxon>Eukaryota</taxon>
        <taxon>Viridiplantae</taxon>
        <taxon>Streptophyta</taxon>
        <taxon>Embryophyta</taxon>
        <taxon>Tracheophyta</taxon>
        <taxon>Spermatophyta</taxon>
        <taxon>Magnoliopsida</taxon>
        <taxon>Liliopsida</taxon>
        <taxon>Poales</taxon>
        <taxon>Poaceae</taxon>
        <taxon>BOP clade</taxon>
        <taxon>Pooideae</taxon>
        <taxon>Triticodae</taxon>
        <taxon>Triticeae</taxon>
        <taxon>Triticinae</taxon>
        <taxon>Triticum</taxon>
    </lineage>
</organism>
<dbReference type="PANTHER" id="PTHR31669:SF307">
    <property type="entry name" value="PROTEIN FAR1-RELATED SEQUENCE"/>
    <property type="match status" value="1"/>
</dbReference>
<reference evidence="3" key="2">
    <citation type="submission" date="2018-03" db="EMBL/GenBank/DDBJ databases">
        <title>The Triticum urartu genome reveals the dynamic nature of wheat genome evolution.</title>
        <authorList>
            <person name="Ling H."/>
            <person name="Ma B."/>
            <person name="Shi X."/>
            <person name="Liu H."/>
            <person name="Dong L."/>
            <person name="Sun H."/>
            <person name="Cao Y."/>
            <person name="Gao Q."/>
            <person name="Zheng S."/>
            <person name="Li Y."/>
            <person name="Yu Y."/>
            <person name="Du H."/>
            <person name="Qi M."/>
            <person name="Li Y."/>
            <person name="Yu H."/>
            <person name="Cui Y."/>
            <person name="Wang N."/>
            <person name="Chen C."/>
            <person name="Wu H."/>
            <person name="Zhao Y."/>
            <person name="Zhang J."/>
            <person name="Li Y."/>
            <person name="Zhou W."/>
            <person name="Zhang B."/>
            <person name="Hu W."/>
            <person name="Eijk M."/>
            <person name="Tang J."/>
            <person name="Witsenboer H."/>
            <person name="Zhao S."/>
            <person name="Li Z."/>
            <person name="Zhang A."/>
            <person name="Wang D."/>
            <person name="Liang C."/>
        </authorList>
    </citation>
    <scope>NUCLEOTIDE SEQUENCE [LARGE SCALE GENOMIC DNA]</scope>
    <source>
        <strain evidence="3">cv. G1812</strain>
    </source>
</reference>
<reference evidence="4" key="1">
    <citation type="journal article" date="2013" name="Nature">
        <title>Draft genome of the wheat A-genome progenitor Triticum urartu.</title>
        <authorList>
            <person name="Ling H.Q."/>
            <person name="Zhao S."/>
            <person name="Liu D."/>
            <person name="Wang J."/>
            <person name="Sun H."/>
            <person name="Zhang C."/>
            <person name="Fan H."/>
            <person name="Li D."/>
            <person name="Dong L."/>
            <person name="Tao Y."/>
            <person name="Gao C."/>
            <person name="Wu H."/>
            <person name="Li Y."/>
            <person name="Cui Y."/>
            <person name="Guo X."/>
            <person name="Zheng S."/>
            <person name="Wang B."/>
            <person name="Yu K."/>
            <person name="Liang Q."/>
            <person name="Yang W."/>
            <person name="Lou X."/>
            <person name="Chen J."/>
            <person name="Feng M."/>
            <person name="Jian J."/>
            <person name="Zhang X."/>
            <person name="Luo G."/>
            <person name="Jiang Y."/>
            <person name="Liu J."/>
            <person name="Wang Z."/>
            <person name="Sha Y."/>
            <person name="Zhang B."/>
            <person name="Wu H."/>
            <person name="Tang D."/>
            <person name="Shen Q."/>
            <person name="Xue P."/>
            <person name="Zou S."/>
            <person name="Wang X."/>
            <person name="Liu X."/>
            <person name="Wang F."/>
            <person name="Yang Y."/>
            <person name="An X."/>
            <person name="Dong Z."/>
            <person name="Zhang K."/>
            <person name="Zhang X."/>
            <person name="Luo M.C."/>
            <person name="Dvorak J."/>
            <person name="Tong Y."/>
            <person name="Wang J."/>
            <person name="Yang H."/>
            <person name="Li Z."/>
            <person name="Wang D."/>
            <person name="Zhang A."/>
            <person name="Wang J."/>
        </authorList>
    </citation>
    <scope>NUCLEOTIDE SEQUENCE</scope>
    <source>
        <strain evidence="4">cv. G1812</strain>
    </source>
</reference>
<dbReference type="InterPro" id="IPR031052">
    <property type="entry name" value="FHY3/FAR1"/>
</dbReference>
<dbReference type="Gramene" id="TuG1812G0300004825.01.T01">
    <property type="protein sequence ID" value="TuG1812G0300004825.01.T01"/>
    <property type="gene ID" value="TuG1812G0300004825.01"/>
</dbReference>
<evidence type="ECO:0000256" key="1">
    <source>
        <dbReference type="RuleBase" id="RU367018"/>
    </source>
</evidence>
<keyword evidence="1" id="KW-0863">Zinc-finger</keyword>
<dbReference type="InterPro" id="IPR018289">
    <property type="entry name" value="MULE_transposase_dom"/>
</dbReference>
<proteinExistence type="inferred from homology"/>
<sequence>MRDEQSESFEQVFREFVKMMGGKVPVTILTDQARAMEIAIENVWPETTHRWCESLGYHHTKKSDFRAEFHRLVNDMLTIEDFEKGWVEIMKKYSLQSNTFLIQIFEVRRKWAKPYFSGKFCAKMTSTQRSESANHMLKNYVPPACPMNLFVK</sequence>
<evidence type="ECO:0000259" key="2">
    <source>
        <dbReference type="Pfam" id="PF10551"/>
    </source>
</evidence>
<feature type="domain" description="MULE transposase" evidence="2">
    <location>
        <begin position="1"/>
        <end position="52"/>
    </location>
</feature>
<protein>
    <recommendedName>
        <fullName evidence="1">Protein FAR1-RELATED SEQUENCE</fullName>
    </recommendedName>
</protein>
<keyword evidence="4" id="KW-1185">Reference proteome</keyword>
<keyword evidence="1" id="KW-0539">Nucleus</keyword>
<name>A0A8R7U030_TRIUA</name>
<keyword evidence="1" id="KW-0479">Metal-binding</keyword>
<comment type="similarity">
    <text evidence="1">Belongs to the FHY3/FAR1 family.</text>
</comment>
<comment type="function">
    <text evidence="1">Putative transcription activator involved in regulating light control of development.</text>
</comment>